<accession>A0ACC0JA45</accession>
<reference evidence="1 2" key="1">
    <citation type="journal article" date="2022" name="Genome Biol. Evol.">
        <title>The Spruce Budworm Genome: Reconstructing the Evolutionary History of Antifreeze Proteins.</title>
        <authorList>
            <person name="Beliveau C."/>
            <person name="Gagne P."/>
            <person name="Picq S."/>
            <person name="Vernygora O."/>
            <person name="Keeling C.I."/>
            <person name="Pinkney K."/>
            <person name="Doucet D."/>
            <person name="Wen F."/>
            <person name="Johnston J.S."/>
            <person name="Maaroufi H."/>
            <person name="Boyle B."/>
            <person name="Laroche J."/>
            <person name="Dewar K."/>
            <person name="Juretic N."/>
            <person name="Blackburn G."/>
            <person name="Nisole A."/>
            <person name="Brunet B."/>
            <person name="Brandao M."/>
            <person name="Lumley L."/>
            <person name="Duan J."/>
            <person name="Quan G."/>
            <person name="Lucarotti C.J."/>
            <person name="Roe A.D."/>
            <person name="Sperling F.A.H."/>
            <person name="Levesque R.C."/>
            <person name="Cusson M."/>
        </authorList>
    </citation>
    <scope>NUCLEOTIDE SEQUENCE [LARGE SCALE GENOMIC DNA]</scope>
    <source>
        <strain evidence="1">Glfc:IPQL:Cfum</strain>
    </source>
</reference>
<comment type="caution">
    <text evidence="1">The sequence shown here is derived from an EMBL/GenBank/DDBJ whole genome shotgun (WGS) entry which is preliminary data.</text>
</comment>
<dbReference type="Proteomes" id="UP001064048">
    <property type="component" value="Chromosome 13"/>
</dbReference>
<evidence type="ECO:0000313" key="1">
    <source>
        <dbReference type="EMBL" id="KAI8420884.1"/>
    </source>
</evidence>
<proteinExistence type="predicted"/>
<name>A0ACC0JA45_CHOFU</name>
<keyword evidence="2" id="KW-1185">Reference proteome</keyword>
<gene>
    <name evidence="1" type="ORF">MSG28_008069</name>
</gene>
<protein>
    <submittedName>
        <fullName evidence="1">Uncharacterized protein</fullName>
    </submittedName>
</protein>
<evidence type="ECO:0000313" key="2">
    <source>
        <dbReference type="Proteomes" id="UP001064048"/>
    </source>
</evidence>
<sequence>MRKESYSLQASMTDSPGGSVRAALASPEPPSQRTATPQPSPDASLSCESGTSSAERTALLGGASQRSLLLSSELLSSELRDEDTLL</sequence>
<dbReference type="EMBL" id="CM046113">
    <property type="protein sequence ID" value="KAI8420884.1"/>
    <property type="molecule type" value="Genomic_DNA"/>
</dbReference>
<organism evidence="1 2">
    <name type="scientific">Choristoneura fumiferana</name>
    <name type="common">Spruce budworm moth</name>
    <name type="synonym">Archips fumiferana</name>
    <dbReference type="NCBI Taxonomy" id="7141"/>
    <lineage>
        <taxon>Eukaryota</taxon>
        <taxon>Metazoa</taxon>
        <taxon>Ecdysozoa</taxon>
        <taxon>Arthropoda</taxon>
        <taxon>Hexapoda</taxon>
        <taxon>Insecta</taxon>
        <taxon>Pterygota</taxon>
        <taxon>Neoptera</taxon>
        <taxon>Endopterygota</taxon>
        <taxon>Lepidoptera</taxon>
        <taxon>Glossata</taxon>
        <taxon>Ditrysia</taxon>
        <taxon>Tortricoidea</taxon>
        <taxon>Tortricidae</taxon>
        <taxon>Tortricinae</taxon>
        <taxon>Choristoneura</taxon>
    </lineage>
</organism>